<gene>
    <name evidence="1" type="ORF">DKE52_004500</name>
</gene>
<sequence length="167" mass="19245">MLSESSFTLNWQSLIRKLLFWQAIPIMRGHLTYIAKKGEYVGVELATSSVSSPGLEKYLSIPLAELQQFEFAFTTLIDELAYCNLNQRGYLMVTLDDKQVLSDWIFVDSIKNAEYKVDSSRGYQLVLDANLTPEKDKQKLLKYMGRERDANKYPFLDIKNQLSLDSL</sequence>
<dbReference type="EMBL" id="CP033540">
    <property type="protein sequence ID" value="AZC00169.1"/>
    <property type="molecule type" value="Genomic_DNA"/>
</dbReference>
<reference evidence="1 2" key="2">
    <citation type="submission" date="2018-12" db="EMBL/GenBank/DDBJ databases">
        <title>Molecular Epidemiology of Emerging Carbapenem-Resistance in Acinetobacter nosocomialis and Acinetobacter pittii in Taiwan, 2010-2014.</title>
        <authorList>
            <person name="Huang W.-C."/>
            <person name="Wang H.-Y."/>
            <person name="Lai J.-F."/>
            <person name="Lauderdale T.-L."/>
            <person name="Sytwu H.-K."/>
        </authorList>
    </citation>
    <scope>NUCLEOTIDE SEQUENCE [LARGE SCALE GENOMIC DNA]</scope>
    <source>
        <strain evidence="1 2">2014S06-099</strain>
    </source>
</reference>
<dbReference type="InterPro" id="IPR038607">
    <property type="entry name" value="PhoD-like_sf"/>
</dbReference>
<dbReference type="Gene3D" id="3.60.21.70">
    <property type="entry name" value="PhoD-like phosphatase"/>
    <property type="match status" value="1"/>
</dbReference>
<organism evidence="1 2">
    <name type="scientific">Acinetobacter pittii</name>
    <name type="common">Acinetobacter genomosp. 3</name>
    <dbReference type="NCBI Taxonomy" id="48296"/>
    <lineage>
        <taxon>Bacteria</taxon>
        <taxon>Pseudomonadati</taxon>
        <taxon>Pseudomonadota</taxon>
        <taxon>Gammaproteobacteria</taxon>
        <taxon>Moraxellales</taxon>
        <taxon>Moraxellaceae</taxon>
        <taxon>Acinetobacter</taxon>
        <taxon>Acinetobacter calcoaceticus/baumannii complex</taxon>
    </lineage>
</organism>
<proteinExistence type="predicted"/>
<name>A0A3G6YIE9_ACIPI</name>
<protein>
    <submittedName>
        <fullName evidence="1">Uncharacterized protein</fullName>
    </submittedName>
</protein>
<accession>A0A3G6YIE9</accession>
<reference evidence="1 2" key="1">
    <citation type="submission" date="2018-11" db="EMBL/GenBank/DDBJ databases">
        <authorList>
            <person name="Kuo S.-C."/>
            <person name="Chen F.-J."/>
            <person name="Liao Y.-C."/>
        </authorList>
    </citation>
    <scope>NUCLEOTIDE SEQUENCE [LARGE SCALE GENOMIC DNA]</scope>
    <source>
        <strain evidence="1 2">2014S06-099</strain>
    </source>
</reference>
<evidence type="ECO:0000313" key="1">
    <source>
        <dbReference type="EMBL" id="AZC00169.1"/>
    </source>
</evidence>
<dbReference type="Proteomes" id="UP000254410">
    <property type="component" value="Chromosome"/>
</dbReference>
<dbReference type="AlphaFoldDB" id="A0A3G6YIE9"/>
<evidence type="ECO:0000313" key="2">
    <source>
        <dbReference type="Proteomes" id="UP000254410"/>
    </source>
</evidence>